<accession>A0A542E0R5</accession>
<dbReference type="GO" id="GO:0016787">
    <property type="term" value="F:hydrolase activity"/>
    <property type="evidence" value="ECO:0007669"/>
    <property type="project" value="UniProtKB-KW"/>
</dbReference>
<dbReference type="Proteomes" id="UP000317893">
    <property type="component" value="Unassembled WGS sequence"/>
</dbReference>
<organism evidence="1 2">
    <name type="scientific">Lapillicoccus jejuensis</name>
    <dbReference type="NCBI Taxonomy" id="402171"/>
    <lineage>
        <taxon>Bacteria</taxon>
        <taxon>Bacillati</taxon>
        <taxon>Actinomycetota</taxon>
        <taxon>Actinomycetes</taxon>
        <taxon>Micrococcales</taxon>
        <taxon>Intrasporangiaceae</taxon>
        <taxon>Lapillicoccus</taxon>
    </lineage>
</organism>
<evidence type="ECO:0000313" key="1">
    <source>
        <dbReference type="EMBL" id="TQJ08941.1"/>
    </source>
</evidence>
<reference evidence="1 2" key="1">
    <citation type="submission" date="2019-06" db="EMBL/GenBank/DDBJ databases">
        <title>Sequencing the genomes of 1000 actinobacteria strains.</title>
        <authorList>
            <person name="Klenk H.-P."/>
        </authorList>
    </citation>
    <scope>NUCLEOTIDE SEQUENCE [LARGE SCALE GENOMIC DNA]</scope>
    <source>
        <strain evidence="1 2">DSM 18607</strain>
    </source>
</reference>
<dbReference type="AlphaFoldDB" id="A0A542E0R5"/>
<evidence type="ECO:0000313" key="2">
    <source>
        <dbReference type="Proteomes" id="UP000317893"/>
    </source>
</evidence>
<dbReference type="EMBL" id="VFMN01000001">
    <property type="protein sequence ID" value="TQJ08941.1"/>
    <property type="molecule type" value="Genomic_DNA"/>
</dbReference>
<name>A0A542E0R5_9MICO</name>
<dbReference type="OrthoDB" id="9808993at2"/>
<dbReference type="PANTHER" id="PTHR21174">
    <property type="match status" value="1"/>
</dbReference>
<comment type="caution">
    <text evidence="1">The sequence shown here is derived from an EMBL/GenBank/DDBJ whole genome shotgun (WGS) entry which is preliminary data.</text>
</comment>
<keyword evidence="2" id="KW-1185">Reference proteome</keyword>
<dbReference type="Gene3D" id="1.10.3210.10">
    <property type="entry name" value="Hypothetical protein af1432"/>
    <property type="match status" value="1"/>
</dbReference>
<dbReference type="PANTHER" id="PTHR21174:SF0">
    <property type="entry name" value="HD PHOSPHOHYDROLASE FAMILY PROTEIN-RELATED"/>
    <property type="match status" value="1"/>
</dbReference>
<dbReference type="SUPFAM" id="SSF109604">
    <property type="entry name" value="HD-domain/PDEase-like"/>
    <property type="match status" value="1"/>
</dbReference>
<dbReference type="PIRSF" id="PIRSF035170">
    <property type="entry name" value="HD_phosphohydro"/>
    <property type="match status" value="1"/>
</dbReference>
<proteinExistence type="predicted"/>
<protein>
    <submittedName>
        <fullName evidence="1">Putative metal-dependent HD superfamily phosphohydrolase</fullName>
    </submittedName>
</protein>
<keyword evidence="1" id="KW-0378">Hydrolase</keyword>
<dbReference type="InterPro" id="IPR009218">
    <property type="entry name" value="HD_phosphohydro"/>
</dbReference>
<gene>
    <name evidence="1" type="ORF">FB458_2042</name>
</gene>
<dbReference type="RefSeq" id="WP_141848388.1">
    <property type="nucleotide sequence ID" value="NZ_BAAAPR010000005.1"/>
</dbReference>
<sequence>MPALITWWTQDLAVLAPDADPVAVQAVGADLLSRWREPHRRYHSTRHLVECFWALEELEEAGELAAVDAPVARLAAWLHDAVYDVAAPAGANEAASAALAREVLPRVGVDGAVVERVAGLVTMTADHVAGADADPLTAAFHDADLWVLSAPAERYLEYAAQVRQEYAVVPDDAFATGRAAVLGALLAQEPLYATSYGRSAWEARARAQVTAEVARLRG</sequence>